<dbReference type="EC" id="6.1.1.4" evidence="3"/>
<dbReference type="FunFam" id="3.40.50.620:FF:000003">
    <property type="entry name" value="Leucine--tRNA ligase"/>
    <property type="match status" value="1"/>
</dbReference>
<dbReference type="SUPFAM" id="SSF52374">
    <property type="entry name" value="Nucleotidylyl transferase"/>
    <property type="match status" value="1"/>
</dbReference>
<dbReference type="InterPro" id="IPR009008">
    <property type="entry name" value="Val/Leu/Ile-tRNA-synth_edit"/>
</dbReference>
<dbReference type="InterPro" id="IPR015413">
    <property type="entry name" value="Methionyl/Leucyl_tRNA_Synth"/>
</dbReference>
<dbReference type="Pfam" id="PF09334">
    <property type="entry name" value="tRNA-synt_1g"/>
    <property type="match status" value="1"/>
</dbReference>
<dbReference type="SUPFAM" id="SSF47323">
    <property type="entry name" value="Anticodon-binding domain of a subclass of class I aminoacyl-tRNA synthetases"/>
    <property type="match status" value="1"/>
</dbReference>
<evidence type="ECO:0000313" key="17">
    <source>
        <dbReference type="Proteomes" id="UP000800235"/>
    </source>
</evidence>
<dbReference type="GO" id="GO:0002161">
    <property type="term" value="F:aminoacyl-tRNA deacylase activity"/>
    <property type="evidence" value="ECO:0007669"/>
    <property type="project" value="InterPro"/>
</dbReference>
<evidence type="ECO:0000256" key="7">
    <source>
        <dbReference type="ARBA" id="ARBA00022917"/>
    </source>
</evidence>
<evidence type="ECO:0000256" key="4">
    <source>
        <dbReference type="ARBA" id="ARBA00022598"/>
    </source>
</evidence>
<organism evidence="16 17">
    <name type="scientific">Tothia fuscella</name>
    <dbReference type="NCBI Taxonomy" id="1048955"/>
    <lineage>
        <taxon>Eukaryota</taxon>
        <taxon>Fungi</taxon>
        <taxon>Dikarya</taxon>
        <taxon>Ascomycota</taxon>
        <taxon>Pezizomycotina</taxon>
        <taxon>Dothideomycetes</taxon>
        <taxon>Pleosporomycetidae</taxon>
        <taxon>Venturiales</taxon>
        <taxon>Cylindrosympodiaceae</taxon>
        <taxon>Tothia</taxon>
    </lineage>
</organism>
<reference evidence="16" key="1">
    <citation type="journal article" date="2020" name="Stud. Mycol.">
        <title>101 Dothideomycetes genomes: a test case for predicting lifestyles and emergence of pathogens.</title>
        <authorList>
            <person name="Haridas S."/>
            <person name="Albert R."/>
            <person name="Binder M."/>
            <person name="Bloem J."/>
            <person name="Labutti K."/>
            <person name="Salamov A."/>
            <person name="Andreopoulos B."/>
            <person name="Baker S."/>
            <person name="Barry K."/>
            <person name="Bills G."/>
            <person name="Bluhm B."/>
            <person name="Cannon C."/>
            <person name="Castanera R."/>
            <person name="Culley D."/>
            <person name="Daum C."/>
            <person name="Ezra D."/>
            <person name="Gonzalez J."/>
            <person name="Henrissat B."/>
            <person name="Kuo A."/>
            <person name="Liang C."/>
            <person name="Lipzen A."/>
            <person name="Lutzoni F."/>
            <person name="Magnuson J."/>
            <person name="Mondo S."/>
            <person name="Nolan M."/>
            <person name="Ohm R."/>
            <person name="Pangilinan J."/>
            <person name="Park H.-J."/>
            <person name="Ramirez L."/>
            <person name="Alfaro M."/>
            <person name="Sun H."/>
            <person name="Tritt A."/>
            <person name="Yoshinaga Y."/>
            <person name="Zwiers L.-H."/>
            <person name="Turgeon B."/>
            <person name="Goodwin S."/>
            <person name="Spatafora J."/>
            <person name="Crous P."/>
            <person name="Grigoriev I."/>
        </authorList>
    </citation>
    <scope>NUCLEOTIDE SEQUENCE</scope>
    <source>
        <strain evidence="16">CBS 130266</strain>
    </source>
</reference>
<evidence type="ECO:0000256" key="6">
    <source>
        <dbReference type="ARBA" id="ARBA00022840"/>
    </source>
</evidence>
<evidence type="ECO:0000313" key="16">
    <source>
        <dbReference type="EMBL" id="KAF2427146.1"/>
    </source>
</evidence>
<dbReference type="Gene3D" id="3.40.50.620">
    <property type="entry name" value="HUPs"/>
    <property type="match status" value="2"/>
</dbReference>
<dbReference type="Pfam" id="PF13603">
    <property type="entry name" value="tRNA-synt_1_2"/>
    <property type="match status" value="1"/>
</dbReference>
<evidence type="ECO:0000256" key="2">
    <source>
        <dbReference type="ARBA" id="ARBA00005594"/>
    </source>
</evidence>
<dbReference type="GO" id="GO:0006429">
    <property type="term" value="P:leucyl-tRNA aminoacylation"/>
    <property type="evidence" value="ECO:0007669"/>
    <property type="project" value="InterPro"/>
</dbReference>
<evidence type="ECO:0000259" key="15">
    <source>
        <dbReference type="Pfam" id="PF13603"/>
    </source>
</evidence>
<dbReference type="Pfam" id="PF08264">
    <property type="entry name" value="Anticodon_1"/>
    <property type="match status" value="1"/>
</dbReference>
<evidence type="ECO:0000256" key="8">
    <source>
        <dbReference type="ARBA" id="ARBA00023146"/>
    </source>
</evidence>
<dbReference type="InterPro" id="IPR002302">
    <property type="entry name" value="Leu-tRNA-ligase"/>
</dbReference>
<dbReference type="GO" id="GO:0004823">
    <property type="term" value="F:leucine-tRNA ligase activity"/>
    <property type="evidence" value="ECO:0007669"/>
    <property type="project" value="UniProtKB-EC"/>
</dbReference>
<feature type="domain" description="Methionyl/Leucyl tRNA synthetase" evidence="14">
    <location>
        <begin position="76"/>
        <end position="209"/>
    </location>
</feature>
<dbReference type="InterPro" id="IPR002300">
    <property type="entry name" value="aa-tRNA-synth_Ia"/>
</dbReference>
<comment type="subcellular location">
    <subcellularLocation>
        <location evidence="1">Mitochondrion matrix</location>
    </subcellularLocation>
</comment>
<dbReference type="FunFam" id="1.10.730.10:FF:000002">
    <property type="entry name" value="Leucine--tRNA ligase"/>
    <property type="match status" value="1"/>
</dbReference>
<dbReference type="InterPro" id="IPR009080">
    <property type="entry name" value="tRNAsynth_Ia_anticodon-bd"/>
</dbReference>
<dbReference type="Gene3D" id="3.90.740.10">
    <property type="entry name" value="Valyl/Leucyl/Isoleucyl-tRNA synthetase, editing domain"/>
    <property type="match status" value="1"/>
</dbReference>
<keyword evidence="17" id="KW-1185">Reference proteome</keyword>
<dbReference type="SUPFAM" id="SSF50677">
    <property type="entry name" value="ValRS/IleRS/LeuRS editing domain"/>
    <property type="match status" value="1"/>
</dbReference>
<evidence type="ECO:0000256" key="3">
    <source>
        <dbReference type="ARBA" id="ARBA00013164"/>
    </source>
</evidence>
<evidence type="ECO:0000256" key="5">
    <source>
        <dbReference type="ARBA" id="ARBA00022741"/>
    </source>
</evidence>
<dbReference type="GO" id="GO:0005524">
    <property type="term" value="F:ATP binding"/>
    <property type="evidence" value="ECO:0007669"/>
    <property type="project" value="UniProtKB-KW"/>
</dbReference>
<dbReference type="GO" id="GO:0005759">
    <property type="term" value="C:mitochondrial matrix"/>
    <property type="evidence" value="ECO:0007669"/>
    <property type="project" value="UniProtKB-SubCell"/>
</dbReference>
<dbReference type="NCBIfam" id="TIGR00396">
    <property type="entry name" value="leuS_bact"/>
    <property type="match status" value="1"/>
</dbReference>
<dbReference type="InterPro" id="IPR025709">
    <property type="entry name" value="Leu_tRNA-synth_edit"/>
</dbReference>
<dbReference type="FunFam" id="3.40.50.620:FF:000100">
    <property type="entry name" value="probable leucine--tRNA ligase, mitochondrial"/>
    <property type="match status" value="1"/>
</dbReference>
<keyword evidence="5 11" id="KW-0547">Nucleotide-binding</keyword>
<evidence type="ECO:0000256" key="1">
    <source>
        <dbReference type="ARBA" id="ARBA00004305"/>
    </source>
</evidence>
<feature type="domain" description="Leucyl-tRNA synthetase editing" evidence="15">
    <location>
        <begin position="261"/>
        <end position="436"/>
    </location>
</feature>
<comment type="catalytic activity">
    <reaction evidence="10">
        <text>tRNA(Leu) + L-leucine + ATP = L-leucyl-tRNA(Leu) + AMP + diphosphate</text>
        <dbReference type="Rhea" id="RHEA:11688"/>
        <dbReference type="Rhea" id="RHEA-COMP:9613"/>
        <dbReference type="Rhea" id="RHEA-COMP:9622"/>
        <dbReference type="ChEBI" id="CHEBI:30616"/>
        <dbReference type="ChEBI" id="CHEBI:33019"/>
        <dbReference type="ChEBI" id="CHEBI:57427"/>
        <dbReference type="ChEBI" id="CHEBI:78442"/>
        <dbReference type="ChEBI" id="CHEBI:78494"/>
        <dbReference type="ChEBI" id="CHEBI:456215"/>
        <dbReference type="EC" id="6.1.1.4"/>
    </reaction>
</comment>
<dbReference type="InterPro" id="IPR001412">
    <property type="entry name" value="aa-tRNA-synth_I_CS"/>
</dbReference>
<dbReference type="PANTHER" id="PTHR43740">
    <property type="entry name" value="LEUCYL-TRNA SYNTHETASE"/>
    <property type="match status" value="1"/>
</dbReference>
<dbReference type="InterPro" id="IPR013155">
    <property type="entry name" value="M/V/L/I-tRNA-synth_anticd-bd"/>
</dbReference>
<evidence type="ECO:0000256" key="11">
    <source>
        <dbReference type="RuleBase" id="RU363035"/>
    </source>
</evidence>
<feature type="domain" description="Aminoacyl-tRNA synthetase class Ia" evidence="12">
    <location>
        <begin position="487"/>
        <end position="657"/>
    </location>
</feature>
<comment type="caution">
    <text evidence="16">The sequence shown here is derived from an EMBL/GenBank/DDBJ whole genome shotgun (WGS) entry which is preliminary data.</text>
</comment>
<keyword evidence="4 11" id="KW-0436">Ligase</keyword>
<dbReference type="Gene3D" id="1.10.730.10">
    <property type="entry name" value="Isoleucyl-tRNA Synthetase, Domain 1"/>
    <property type="match status" value="1"/>
</dbReference>
<dbReference type="Proteomes" id="UP000800235">
    <property type="component" value="Unassembled WGS sequence"/>
</dbReference>
<dbReference type="InterPro" id="IPR014729">
    <property type="entry name" value="Rossmann-like_a/b/a_fold"/>
</dbReference>
<dbReference type="PANTHER" id="PTHR43740:SF2">
    <property type="entry name" value="LEUCINE--TRNA LIGASE, MITOCHONDRIAL"/>
    <property type="match status" value="1"/>
</dbReference>
<evidence type="ECO:0000256" key="10">
    <source>
        <dbReference type="ARBA" id="ARBA00047469"/>
    </source>
</evidence>
<evidence type="ECO:0000259" key="14">
    <source>
        <dbReference type="Pfam" id="PF09334"/>
    </source>
</evidence>
<dbReference type="GO" id="GO:0032543">
    <property type="term" value="P:mitochondrial translation"/>
    <property type="evidence" value="ECO:0007669"/>
    <property type="project" value="TreeGrafter"/>
</dbReference>
<evidence type="ECO:0000256" key="9">
    <source>
        <dbReference type="ARBA" id="ARBA00030520"/>
    </source>
</evidence>
<dbReference type="PROSITE" id="PS00178">
    <property type="entry name" value="AA_TRNA_LIGASE_I"/>
    <property type="match status" value="1"/>
</dbReference>
<feature type="domain" description="Methionyl/Valyl/Leucyl/Isoleucyl-tRNA synthetase anticodon-binding" evidence="13">
    <location>
        <begin position="791"/>
        <end position="894"/>
    </location>
</feature>
<dbReference type="OrthoDB" id="15954at2759"/>
<accession>A0A9P4TWI5</accession>
<dbReference type="AlphaFoldDB" id="A0A9P4TWI5"/>
<dbReference type="CDD" id="cd00812">
    <property type="entry name" value="LeuRS_core"/>
    <property type="match status" value="1"/>
</dbReference>
<dbReference type="Pfam" id="PF00133">
    <property type="entry name" value="tRNA-synt_1"/>
    <property type="match status" value="1"/>
</dbReference>
<evidence type="ECO:0000259" key="12">
    <source>
        <dbReference type="Pfam" id="PF00133"/>
    </source>
</evidence>
<keyword evidence="8 11" id="KW-0030">Aminoacyl-tRNA synthetase</keyword>
<dbReference type="EMBL" id="MU007062">
    <property type="protein sequence ID" value="KAF2427146.1"/>
    <property type="molecule type" value="Genomic_DNA"/>
</dbReference>
<keyword evidence="6 11" id="KW-0067">ATP-binding</keyword>
<comment type="similarity">
    <text evidence="2 11">Belongs to the class-I aminoacyl-tRNA synthetase family.</text>
</comment>
<name>A0A9P4TWI5_9PEZI</name>
<gene>
    <name evidence="16" type="ORF">EJ08DRAFT_616253</name>
</gene>
<sequence>MRRFSLNATGWTCLRPCNRRYNGIIPRRVIHTTSNEAPQFRDFDAKWQKRWDENKLGRFNGKKDGKDGHPTYVLPMFPYPSGSLHMGHIRVYTISDVVARFNYMRGTNVIHPIGWDAFGLPAENAAIERGVDPAVWTSQNIDQMKKQLKSMNGVWDWDREFRTCSPSYYKHTQRIFLLLHEAGLAYQKEATVNWDPVDLTVLANEQVDAKGKSWRSGAKVEKRQLKQWFLAITEFANELQNDLKVLEKHGNWPSRVVDMQRNWIGKSEGYEVPFQIQLQVGKPAKDIGLLHCFTTRLDTLPGVQFLALSLTHPLVVAEAEHNPALRAFLKSAPDLPLDSKAGFELSCIAAFNPLHYLDIPHSKLKKRMESKIPVFTAPYVSGDYGTGAVMGVPGHDSRDYAFWKMNRPGDEMRFIVNPPQEQDKKTGQPWVGKGVMKSWILKPWLGEARTFASDEAMEKFLALFEGAQLRSPDLGILHVKRKTSLRLRDWLISRQRYWGAPIPIIHCKSCGAVPVPVQDLPVELPDLLADKIKRRTGNPLEHIEEWVNTTCPTCSSSAKRETDTMDTFMDSSWYFFRFADPNNDQAPVDSKLAERIMPVDVYIGGVEHAILHLLYARFIAKFLASKRGGEMWPINLDRQGEVPTAEPFKKLIAQGMVHGKSYSDPSTGRFLKPEEVDFTNPATPIIRKSGLVPLVSFEKMSKSKHNGVDPASCMDKYGADVTRAHILFAAPEGEVLKWEEDRISGISRWLTTVWKVVHKAHGQAKDSSATRSWIRKSDHGGTTPYTKSESELLRITADTISSVTVKLESASGFNTVVSDLIKLTNKLANDAQISPSIYLFCTETLIRLMAPLTPAFAEESWQILQRDHMVDSSQPSRGANASIFEEQWPDNAGILSQIPHMDQTCVFSVNGKRKFQTLIPLPDTNKKGQDLETWLMKEVLDGTAEGIKWMGKEENRVLFEMRERVVVGQEGKFVNIVTKEAEKGGTAVAPGRA</sequence>
<protein>
    <recommendedName>
        <fullName evidence="3">leucine--tRNA ligase</fullName>
        <ecNumber evidence="3">6.1.1.4</ecNumber>
    </recommendedName>
    <alternativeName>
        <fullName evidence="9">Leucyl-tRNA synthetase</fullName>
    </alternativeName>
</protein>
<proteinExistence type="inferred from homology"/>
<dbReference type="PRINTS" id="PR00985">
    <property type="entry name" value="TRNASYNTHLEU"/>
</dbReference>
<evidence type="ECO:0000259" key="13">
    <source>
        <dbReference type="Pfam" id="PF08264"/>
    </source>
</evidence>
<keyword evidence="7 11" id="KW-0648">Protein biosynthesis</keyword>